<evidence type="ECO:0000256" key="3">
    <source>
        <dbReference type="ARBA" id="ARBA00022475"/>
    </source>
</evidence>
<organism evidence="9 10">
    <name type="scientific">Rufibacter radiotolerans</name>
    <dbReference type="NCBI Taxonomy" id="1379910"/>
    <lineage>
        <taxon>Bacteria</taxon>
        <taxon>Pseudomonadati</taxon>
        <taxon>Bacteroidota</taxon>
        <taxon>Cytophagia</taxon>
        <taxon>Cytophagales</taxon>
        <taxon>Hymenobacteraceae</taxon>
        <taxon>Rufibacter</taxon>
    </lineage>
</organism>
<evidence type="ECO:0000256" key="4">
    <source>
        <dbReference type="ARBA" id="ARBA00022692"/>
    </source>
</evidence>
<feature type="transmembrane region" description="Helical" evidence="7">
    <location>
        <begin position="90"/>
        <end position="110"/>
    </location>
</feature>
<dbReference type="PANTHER" id="PTHR23513:SF11">
    <property type="entry name" value="STAPHYLOFERRIN A TRANSPORTER"/>
    <property type="match status" value="1"/>
</dbReference>
<feature type="transmembrane region" description="Helical" evidence="7">
    <location>
        <begin position="155"/>
        <end position="180"/>
    </location>
</feature>
<feature type="domain" description="Major facilitator superfamily (MFS) profile" evidence="8">
    <location>
        <begin position="231"/>
        <end position="445"/>
    </location>
</feature>
<protein>
    <submittedName>
        <fullName evidence="9">MFS transporter</fullName>
    </submittedName>
</protein>
<feature type="transmembrane region" description="Helical" evidence="7">
    <location>
        <begin position="296"/>
        <end position="317"/>
    </location>
</feature>
<feature type="transmembrane region" description="Helical" evidence="7">
    <location>
        <begin position="116"/>
        <end position="135"/>
    </location>
</feature>
<accession>A0A0H4VR05</accession>
<dbReference type="InterPro" id="IPR036259">
    <property type="entry name" value="MFS_trans_sf"/>
</dbReference>
<feature type="transmembrane region" description="Helical" evidence="7">
    <location>
        <begin position="57"/>
        <end position="78"/>
    </location>
</feature>
<dbReference type="InterPro" id="IPR020846">
    <property type="entry name" value="MFS_dom"/>
</dbReference>
<gene>
    <name evidence="9" type="ORF">TH63_13220</name>
</gene>
<comment type="subcellular location">
    <subcellularLocation>
        <location evidence="1">Cell membrane</location>
        <topology evidence="1">Multi-pass membrane protein</topology>
    </subcellularLocation>
</comment>
<evidence type="ECO:0000256" key="6">
    <source>
        <dbReference type="ARBA" id="ARBA00023136"/>
    </source>
</evidence>
<feature type="transmembrane region" description="Helical" evidence="7">
    <location>
        <begin position="269"/>
        <end position="289"/>
    </location>
</feature>
<keyword evidence="4 7" id="KW-0812">Transmembrane</keyword>
<dbReference type="PANTHER" id="PTHR23513">
    <property type="entry name" value="INTEGRAL MEMBRANE EFFLUX PROTEIN-RELATED"/>
    <property type="match status" value="1"/>
</dbReference>
<evidence type="ECO:0000313" key="9">
    <source>
        <dbReference type="EMBL" id="AKQ46367.1"/>
    </source>
</evidence>
<keyword evidence="10" id="KW-1185">Reference proteome</keyword>
<dbReference type="PROSITE" id="PS50850">
    <property type="entry name" value="MFS"/>
    <property type="match status" value="1"/>
</dbReference>
<feature type="transmembrane region" description="Helical" evidence="7">
    <location>
        <begin position="225"/>
        <end position="249"/>
    </location>
</feature>
<feature type="transmembrane region" description="Helical" evidence="7">
    <location>
        <begin position="386"/>
        <end position="406"/>
    </location>
</feature>
<proteinExistence type="predicted"/>
<dbReference type="Gene3D" id="1.20.1250.20">
    <property type="entry name" value="MFS general substrate transporter like domains"/>
    <property type="match status" value="1"/>
</dbReference>
<keyword evidence="5 7" id="KW-1133">Transmembrane helix</keyword>
<feature type="transmembrane region" description="Helical" evidence="7">
    <location>
        <begin position="323"/>
        <end position="346"/>
    </location>
</feature>
<dbReference type="CDD" id="cd06173">
    <property type="entry name" value="MFS_MefA_like"/>
    <property type="match status" value="1"/>
</dbReference>
<dbReference type="Pfam" id="PF05977">
    <property type="entry name" value="MFS_3"/>
    <property type="match status" value="1"/>
</dbReference>
<dbReference type="SUPFAM" id="SSF103473">
    <property type="entry name" value="MFS general substrate transporter"/>
    <property type="match status" value="1"/>
</dbReference>
<evidence type="ECO:0000259" key="8">
    <source>
        <dbReference type="PROSITE" id="PS50850"/>
    </source>
</evidence>
<keyword evidence="2" id="KW-0813">Transport</keyword>
<keyword evidence="6 7" id="KW-0472">Membrane</keyword>
<dbReference type="PATRIC" id="fig|1379910.4.peg.2869"/>
<evidence type="ECO:0000256" key="1">
    <source>
        <dbReference type="ARBA" id="ARBA00004651"/>
    </source>
</evidence>
<dbReference type="GO" id="GO:0005886">
    <property type="term" value="C:plasma membrane"/>
    <property type="evidence" value="ECO:0007669"/>
    <property type="project" value="UniProtKB-SubCell"/>
</dbReference>
<reference evidence="9 10" key="1">
    <citation type="submission" date="2015-01" db="EMBL/GenBank/DDBJ databases">
        <title>Rufibacter sp./DG31D/ whole genome sequencing.</title>
        <authorList>
            <person name="Kim M.K."/>
            <person name="Srinivasan S."/>
            <person name="Lee J.-J."/>
        </authorList>
    </citation>
    <scope>NUCLEOTIDE SEQUENCE [LARGE SCALE GENOMIC DNA]</scope>
    <source>
        <strain evidence="9 10">DG31D</strain>
    </source>
</reference>
<evidence type="ECO:0000256" key="2">
    <source>
        <dbReference type="ARBA" id="ARBA00022448"/>
    </source>
</evidence>
<name>A0A0H4VR05_9BACT</name>
<feature type="transmembrane region" description="Helical" evidence="7">
    <location>
        <begin position="186"/>
        <end position="205"/>
    </location>
</feature>
<dbReference type="EMBL" id="CP010777">
    <property type="protein sequence ID" value="AKQ46367.1"/>
    <property type="molecule type" value="Genomic_DNA"/>
</dbReference>
<evidence type="ECO:0000256" key="5">
    <source>
        <dbReference type="ARBA" id="ARBA00022989"/>
    </source>
</evidence>
<dbReference type="KEGG" id="ruf:TH63_13220"/>
<feature type="transmembrane region" description="Helical" evidence="7">
    <location>
        <begin position="27"/>
        <end position="51"/>
    </location>
</feature>
<dbReference type="RefSeq" id="WP_048921355.1">
    <property type="nucleotide sequence ID" value="NZ_CP010777.1"/>
</dbReference>
<dbReference type="GO" id="GO:0022857">
    <property type="term" value="F:transmembrane transporter activity"/>
    <property type="evidence" value="ECO:0007669"/>
    <property type="project" value="InterPro"/>
</dbReference>
<feature type="transmembrane region" description="Helical" evidence="7">
    <location>
        <begin position="358"/>
        <end position="380"/>
    </location>
</feature>
<evidence type="ECO:0000256" key="7">
    <source>
        <dbReference type="SAM" id="Phobius"/>
    </source>
</evidence>
<evidence type="ECO:0000313" key="10">
    <source>
        <dbReference type="Proteomes" id="UP000036458"/>
    </source>
</evidence>
<dbReference type="Proteomes" id="UP000036458">
    <property type="component" value="Chromosome"/>
</dbReference>
<sequence>MADSTSLSSPSRLGGMFRALRSYNYRLFFAGQGISLIGTWMQQLAMSWLVYRLTDSVLLLGLVNFCSQMPSFLLGPVAGVISDRFNRHRVLLLTQALSMLQAGTLAALVLTDHVNIPFIMFLSVFIGVVNAFDVAARQSFVVELVEHRDDMSNAIALNSSMFNAARLVGPSVAGLVIAAVGEGICFLINALSYLAVIASLLAMQLQPVKRPLVQTRVLESLREGFSYAFGFAPIRSIILLIAMLSLFGMPFSVLMPVFARDVLGGGANTLGFIMGASGVGALTGALYLASRKSVLGLGRLIVGSAVLFGVGLILFSFTRTLPLAMLCILLAGLGMMLQMASCNTILQTIVDEDKRGRVMSFYAMAFMGMAPFGSLLAGWVAEHIGVTYTLLGCGVLCALSVLPFALQLPALRKMVRPIYERLGILPEIATGLRSATQLTTPPEQD</sequence>
<dbReference type="InterPro" id="IPR010290">
    <property type="entry name" value="TM_effector"/>
</dbReference>
<dbReference type="AlphaFoldDB" id="A0A0H4VR05"/>
<keyword evidence="3" id="KW-1003">Cell membrane</keyword>